<dbReference type="Gene3D" id="3.30.565.10">
    <property type="entry name" value="Histidine kinase-like ATPase, C-terminal domain"/>
    <property type="match status" value="1"/>
</dbReference>
<feature type="domain" description="Histidine kinase" evidence="6">
    <location>
        <begin position="457"/>
        <end position="680"/>
    </location>
</feature>
<dbReference type="PANTHER" id="PTHR43065:SF42">
    <property type="entry name" value="TWO-COMPONENT SENSOR PPRA"/>
    <property type="match status" value="1"/>
</dbReference>
<dbReference type="Pfam" id="PF00512">
    <property type="entry name" value="HisKA"/>
    <property type="match status" value="1"/>
</dbReference>
<dbReference type="InterPro" id="IPR036890">
    <property type="entry name" value="HATPase_C_sf"/>
</dbReference>
<dbReference type="EMBL" id="FOBS01000007">
    <property type="protein sequence ID" value="SEM24188.1"/>
    <property type="molecule type" value="Genomic_DNA"/>
</dbReference>
<evidence type="ECO:0000259" key="6">
    <source>
        <dbReference type="PROSITE" id="PS50109"/>
    </source>
</evidence>
<dbReference type="SUPFAM" id="SSF55874">
    <property type="entry name" value="ATPase domain of HSP90 chaperone/DNA topoisomerase II/histidine kinase"/>
    <property type="match status" value="1"/>
</dbReference>
<comment type="catalytic activity">
    <reaction evidence="1">
        <text>ATP + protein L-histidine = ADP + protein N-phospho-L-histidine.</text>
        <dbReference type="EC" id="2.7.13.3"/>
    </reaction>
</comment>
<keyword evidence="3 4" id="KW-0597">Phosphoprotein</keyword>
<dbReference type="Gene3D" id="3.40.50.2300">
    <property type="match status" value="2"/>
</dbReference>
<dbReference type="SUPFAM" id="SSF47384">
    <property type="entry name" value="Homodimeric domain of signal transducing histidine kinase"/>
    <property type="match status" value="1"/>
</dbReference>
<feature type="domain" description="PAC" evidence="8">
    <location>
        <begin position="259"/>
        <end position="310"/>
    </location>
</feature>
<dbReference type="InterPro" id="IPR011006">
    <property type="entry name" value="CheY-like_superfamily"/>
</dbReference>
<evidence type="ECO:0000256" key="5">
    <source>
        <dbReference type="SAM" id="Coils"/>
    </source>
</evidence>
<dbReference type="SMART" id="SM00388">
    <property type="entry name" value="HisKA"/>
    <property type="match status" value="1"/>
</dbReference>
<evidence type="ECO:0000256" key="3">
    <source>
        <dbReference type="ARBA" id="ARBA00022553"/>
    </source>
</evidence>
<evidence type="ECO:0000313" key="10">
    <source>
        <dbReference type="Proteomes" id="UP000198744"/>
    </source>
</evidence>
<dbReference type="SMART" id="SM00448">
    <property type="entry name" value="REC"/>
    <property type="match status" value="2"/>
</dbReference>
<evidence type="ECO:0000259" key="7">
    <source>
        <dbReference type="PROSITE" id="PS50110"/>
    </source>
</evidence>
<evidence type="ECO:0000256" key="2">
    <source>
        <dbReference type="ARBA" id="ARBA00012438"/>
    </source>
</evidence>
<evidence type="ECO:0000256" key="1">
    <source>
        <dbReference type="ARBA" id="ARBA00000085"/>
    </source>
</evidence>
<dbReference type="InterPro" id="IPR035965">
    <property type="entry name" value="PAS-like_dom_sf"/>
</dbReference>
<dbReference type="InterPro" id="IPR001789">
    <property type="entry name" value="Sig_transdc_resp-reg_receiver"/>
</dbReference>
<dbReference type="InterPro" id="IPR003594">
    <property type="entry name" value="HATPase_dom"/>
</dbReference>
<dbReference type="Pfam" id="PF00072">
    <property type="entry name" value="Response_reg"/>
    <property type="match status" value="2"/>
</dbReference>
<evidence type="ECO:0000313" key="9">
    <source>
        <dbReference type="EMBL" id="SEM24188.1"/>
    </source>
</evidence>
<dbReference type="PROSITE" id="PS50113">
    <property type="entry name" value="PAC"/>
    <property type="match status" value="1"/>
</dbReference>
<dbReference type="AlphaFoldDB" id="A0A1H7WT34"/>
<organism evidence="9 10">
    <name type="scientific">Syntrophus gentianae</name>
    <dbReference type="NCBI Taxonomy" id="43775"/>
    <lineage>
        <taxon>Bacteria</taxon>
        <taxon>Pseudomonadati</taxon>
        <taxon>Thermodesulfobacteriota</taxon>
        <taxon>Syntrophia</taxon>
        <taxon>Syntrophales</taxon>
        <taxon>Syntrophaceae</taxon>
        <taxon>Syntrophus</taxon>
    </lineage>
</organism>
<accession>A0A1H7WT34</accession>
<dbReference type="CDD" id="cd00082">
    <property type="entry name" value="HisKA"/>
    <property type="match status" value="1"/>
</dbReference>
<dbReference type="STRING" id="43775.SAMN04489760_107143"/>
<dbReference type="PROSITE" id="PS50109">
    <property type="entry name" value="HIS_KIN"/>
    <property type="match status" value="1"/>
</dbReference>
<dbReference type="Pfam" id="PF08447">
    <property type="entry name" value="PAS_3"/>
    <property type="match status" value="1"/>
</dbReference>
<dbReference type="GO" id="GO:0000155">
    <property type="term" value="F:phosphorelay sensor kinase activity"/>
    <property type="evidence" value="ECO:0007669"/>
    <property type="project" value="InterPro"/>
</dbReference>
<keyword evidence="5" id="KW-0175">Coiled coil</keyword>
<sequence>MNRILIVDDKQENLYMLRFLLESNGYEVDEARHGAEAMLKARKLLPQLIISDLLMPIMDGYTLLRHWKSDDLLKQIPFVVYTATYTEPKDEKLALDLGADAFIIKPIEPEPFLHCIQEVLARQKDGLLSPAKLPIWDEQNHIQQYNEALIRKLEEKALQLEKANRALEMDIAERNRVEEALRENEALLNEVGHIAKIGGWEMDVISRTAKWTRGTYDIVEIEPGDPIPGPDEHLSYYLPEYRHLVAEAMRALIEEDKPLNFEAQCLTAKGNVKWVQAIGRAIREGGQCVKVHGTLQDITEHKRAEEALFRSKSLLQAALDATADGILAADRKRRVIAFNRRFVEMWHIPMSVMDKTDDYKLLAYVMENLKDPEGFVAKVRDLYSKPEVEGRDILEFKDGRVFERFSNPQRMGDEIIGRVWDFRDITEHRRAEAEREKLQAQLIQAQKMESVGRLAGGVAHDFNNMLGVILGYSELILERGDLSEKLQGNLQEIHNAARRAAEITRKLLAFARKQTISPRVLDLNETVESMLKMLRRLIGEDIDLAWLPCSSLWPVMIDPSQIDQILANLCVNARDAISGAGKLTIETGMVNLDHAYCSEHAGFVPGDYVLLAVSDNGCGMPDEVLSHLFEPFFTTKEVGKGTGLGLATVYGIVKQNNGFINVYSEPGEGTTFKIYLPRHAGKADATATLKPADIPQGKGEIVMVVEDDPALLLLSRTMLTGLGYKVLEASSPSLALKLAAEHSGEINLLLTDMVMPEMNGKDLAQEVQVLHPEIKIVFMSGYTADTIAHHGIMDKGVRFLQKPFTIKDIADKIRQTLDGK</sequence>
<dbReference type="RefSeq" id="WP_093882996.1">
    <property type="nucleotide sequence ID" value="NZ_FOBS01000007.1"/>
</dbReference>
<dbReference type="NCBIfam" id="TIGR00229">
    <property type="entry name" value="sensory_box"/>
    <property type="match status" value="1"/>
</dbReference>
<feature type="coiled-coil region" evidence="5">
    <location>
        <begin position="146"/>
        <end position="180"/>
    </location>
</feature>
<protein>
    <recommendedName>
        <fullName evidence="2">histidine kinase</fullName>
        <ecNumber evidence="2">2.7.13.3</ecNumber>
    </recommendedName>
</protein>
<gene>
    <name evidence="9" type="ORF">SAMN04489760_107143</name>
</gene>
<dbReference type="SUPFAM" id="SSF52172">
    <property type="entry name" value="CheY-like"/>
    <property type="match status" value="2"/>
</dbReference>
<name>A0A1H7WT34_9BACT</name>
<dbReference type="Pfam" id="PF12860">
    <property type="entry name" value="PAS_7"/>
    <property type="match status" value="1"/>
</dbReference>
<dbReference type="InterPro" id="IPR003661">
    <property type="entry name" value="HisK_dim/P_dom"/>
</dbReference>
<proteinExistence type="predicted"/>
<dbReference type="InterPro" id="IPR000700">
    <property type="entry name" value="PAS-assoc_C"/>
</dbReference>
<dbReference type="Proteomes" id="UP000198744">
    <property type="component" value="Unassembled WGS sequence"/>
</dbReference>
<dbReference type="SUPFAM" id="SSF55785">
    <property type="entry name" value="PYP-like sensor domain (PAS domain)"/>
    <property type="match status" value="2"/>
</dbReference>
<dbReference type="InterPro" id="IPR000014">
    <property type="entry name" value="PAS"/>
</dbReference>
<keyword evidence="10" id="KW-1185">Reference proteome</keyword>
<dbReference type="Pfam" id="PF02518">
    <property type="entry name" value="HATPase_c"/>
    <property type="match status" value="1"/>
</dbReference>
<evidence type="ECO:0000259" key="8">
    <source>
        <dbReference type="PROSITE" id="PS50113"/>
    </source>
</evidence>
<dbReference type="InterPro" id="IPR013655">
    <property type="entry name" value="PAS_fold_3"/>
</dbReference>
<feature type="domain" description="Response regulatory" evidence="7">
    <location>
        <begin position="3"/>
        <end position="120"/>
    </location>
</feature>
<dbReference type="InterPro" id="IPR036097">
    <property type="entry name" value="HisK_dim/P_sf"/>
</dbReference>
<feature type="domain" description="Response regulatory" evidence="7">
    <location>
        <begin position="701"/>
        <end position="817"/>
    </location>
</feature>
<dbReference type="EC" id="2.7.13.3" evidence="2"/>
<dbReference type="PANTHER" id="PTHR43065">
    <property type="entry name" value="SENSOR HISTIDINE KINASE"/>
    <property type="match status" value="1"/>
</dbReference>
<dbReference type="SMART" id="SM00387">
    <property type="entry name" value="HATPase_c"/>
    <property type="match status" value="1"/>
</dbReference>
<evidence type="ECO:0000256" key="4">
    <source>
        <dbReference type="PROSITE-ProRule" id="PRU00169"/>
    </source>
</evidence>
<reference evidence="9 10" key="1">
    <citation type="submission" date="2016-10" db="EMBL/GenBank/DDBJ databases">
        <authorList>
            <person name="de Groot N.N."/>
        </authorList>
    </citation>
    <scope>NUCLEOTIDE SEQUENCE [LARGE SCALE GENOMIC DNA]</scope>
    <source>
        <strain evidence="9 10">DSM 8423</strain>
    </source>
</reference>
<dbReference type="PRINTS" id="PR00344">
    <property type="entry name" value="BCTRLSENSOR"/>
</dbReference>
<dbReference type="InterPro" id="IPR004358">
    <property type="entry name" value="Sig_transdc_His_kin-like_C"/>
</dbReference>
<dbReference type="InterPro" id="IPR005467">
    <property type="entry name" value="His_kinase_dom"/>
</dbReference>
<feature type="modified residue" description="4-aspartylphosphate" evidence="4">
    <location>
        <position position="52"/>
    </location>
</feature>
<feature type="modified residue" description="4-aspartylphosphate" evidence="4">
    <location>
        <position position="752"/>
    </location>
</feature>
<dbReference type="Gene3D" id="1.10.287.130">
    <property type="match status" value="1"/>
</dbReference>
<dbReference type="PROSITE" id="PS50110">
    <property type="entry name" value="RESPONSE_REGULATORY"/>
    <property type="match status" value="2"/>
</dbReference>
<dbReference type="OrthoDB" id="9806821at2"/>
<dbReference type="Gene3D" id="3.30.450.20">
    <property type="entry name" value="PAS domain"/>
    <property type="match status" value="2"/>
</dbReference>